<evidence type="ECO:0000313" key="2">
    <source>
        <dbReference type="Proteomes" id="UP000054075"/>
    </source>
</evidence>
<dbReference type="OrthoDB" id="9803036at2"/>
<accession>A8PPN9</accession>
<dbReference type="Pfam" id="PF00132">
    <property type="entry name" value="Hexapep"/>
    <property type="match status" value="1"/>
</dbReference>
<dbReference type="AlphaFoldDB" id="A8PPN9"/>
<keyword evidence="2" id="KW-1185">Reference proteome</keyword>
<reference evidence="1" key="1">
    <citation type="submission" date="2006-04" db="EMBL/GenBank/DDBJ databases">
        <authorList>
            <person name="Seshadri R."/>
            <person name="Federici B.A."/>
        </authorList>
    </citation>
    <scope>NUCLEOTIDE SEQUENCE [LARGE SCALE GENOMIC DNA]</scope>
</reference>
<dbReference type="PANTHER" id="PTHR13061:SF29">
    <property type="entry name" value="GAMMA CARBONIC ANHYDRASE-LIKE 1, MITOCHONDRIAL-RELATED"/>
    <property type="match status" value="1"/>
</dbReference>
<proteinExistence type="predicted"/>
<evidence type="ECO:0000313" key="1">
    <source>
        <dbReference type="EMBL" id="EDP46098.1"/>
    </source>
</evidence>
<dbReference type="STRING" id="59196.RICGR_1347"/>
<dbReference type="EMBL" id="AAQJ02000001">
    <property type="protein sequence ID" value="EDP46098.1"/>
    <property type="molecule type" value="Genomic_DNA"/>
</dbReference>
<comment type="caution">
    <text evidence="1">The sequence shown here is derived from an EMBL/GenBank/DDBJ whole genome shotgun (WGS) entry which is preliminary data.</text>
</comment>
<dbReference type="InterPro" id="IPR001451">
    <property type="entry name" value="Hexapep"/>
</dbReference>
<sequence>MLYSFEDKIPKLLGNHYFIAESAIVIGAVIIHNNVIILPNTVIRADNAVIEIGENTNIQDGAVLHTDPDCPMKIGKGVTIGHNAVFHGKSIGDNSVIAIGATVLSNAVVGRNCIVGANALVLENQKIPDGSLIIGTGRIKSKLTENQIENLKNYSQHYLDKISRYQKGLKLFQK</sequence>
<dbReference type="InterPro" id="IPR050484">
    <property type="entry name" value="Transf_Hexapept/Carb_Anhydrase"/>
</dbReference>
<dbReference type="InterPro" id="IPR047324">
    <property type="entry name" value="LbH_gamma_CA-like"/>
</dbReference>
<gene>
    <name evidence="1" type="ORF">RICGR_1347</name>
</gene>
<dbReference type="Gene3D" id="2.160.10.10">
    <property type="entry name" value="Hexapeptide repeat proteins"/>
    <property type="match status" value="1"/>
</dbReference>
<dbReference type="InterPro" id="IPR011004">
    <property type="entry name" value="Trimer_LpxA-like_sf"/>
</dbReference>
<organism evidence="1 2">
    <name type="scientific">Rickettsiella grylli</name>
    <dbReference type="NCBI Taxonomy" id="59196"/>
    <lineage>
        <taxon>Bacteria</taxon>
        <taxon>Pseudomonadati</taxon>
        <taxon>Pseudomonadota</taxon>
        <taxon>Gammaproteobacteria</taxon>
        <taxon>Legionellales</taxon>
        <taxon>Coxiellaceae</taxon>
        <taxon>Rickettsiella</taxon>
    </lineage>
</organism>
<dbReference type="SUPFAM" id="SSF51161">
    <property type="entry name" value="Trimeric LpxA-like enzymes"/>
    <property type="match status" value="1"/>
</dbReference>
<reference evidence="1" key="2">
    <citation type="submission" date="2007-10" db="EMBL/GenBank/DDBJ databases">
        <authorList>
            <person name="Myers G.S."/>
        </authorList>
    </citation>
    <scope>NUCLEOTIDE SEQUENCE [LARGE SCALE GENOMIC DNA]</scope>
</reference>
<dbReference type="Proteomes" id="UP000054075">
    <property type="component" value="Unassembled WGS sequence"/>
</dbReference>
<name>A8PPN9_9COXI</name>
<dbReference type="eggNOG" id="COG0663">
    <property type="taxonomic scope" value="Bacteria"/>
</dbReference>
<protein>
    <submittedName>
        <fullName evidence="1">Anhydrase, family 3 protein</fullName>
    </submittedName>
</protein>
<dbReference type="CDD" id="cd04645">
    <property type="entry name" value="LbH_gamma_CA_like"/>
    <property type="match status" value="1"/>
</dbReference>
<dbReference type="PANTHER" id="PTHR13061">
    <property type="entry name" value="DYNACTIN SUBUNIT P25"/>
    <property type="match status" value="1"/>
</dbReference>
<dbReference type="RefSeq" id="WP_006035085.1">
    <property type="nucleotide sequence ID" value="NZ_AAQJ02000001.1"/>
</dbReference>